<dbReference type="SMART" id="SM00345">
    <property type="entry name" value="HTH_GNTR"/>
    <property type="match status" value="1"/>
</dbReference>
<dbReference type="InterPro" id="IPR036388">
    <property type="entry name" value="WH-like_DNA-bd_sf"/>
</dbReference>
<evidence type="ECO:0000256" key="3">
    <source>
        <dbReference type="ARBA" id="ARBA00023163"/>
    </source>
</evidence>
<keyword evidence="1" id="KW-0805">Transcription regulation</keyword>
<evidence type="ECO:0000313" key="6">
    <source>
        <dbReference type="Proteomes" id="UP001268542"/>
    </source>
</evidence>
<evidence type="ECO:0000256" key="1">
    <source>
        <dbReference type="ARBA" id="ARBA00023015"/>
    </source>
</evidence>
<comment type="caution">
    <text evidence="5">The sequence shown here is derived from an EMBL/GenBank/DDBJ whole genome shotgun (WGS) entry which is preliminary data.</text>
</comment>
<accession>A0ABU3PYN7</accession>
<keyword evidence="2" id="KW-0238">DNA-binding</keyword>
<dbReference type="InterPro" id="IPR011711">
    <property type="entry name" value="GntR_C"/>
</dbReference>
<dbReference type="InterPro" id="IPR008920">
    <property type="entry name" value="TF_FadR/GntR_C"/>
</dbReference>
<dbReference type="Pfam" id="PF07729">
    <property type="entry name" value="FCD"/>
    <property type="match status" value="1"/>
</dbReference>
<reference evidence="5 6" key="1">
    <citation type="submission" date="2023-08" db="EMBL/GenBank/DDBJ databases">
        <title>Nocardioides seae sp. nov., a bacterium isolated from a soil.</title>
        <authorList>
            <person name="Wang X."/>
        </authorList>
    </citation>
    <scope>NUCLEOTIDE SEQUENCE [LARGE SCALE GENOMIC DNA]</scope>
    <source>
        <strain evidence="5 6">YZH12</strain>
    </source>
</reference>
<dbReference type="InterPro" id="IPR000524">
    <property type="entry name" value="Tscrpt_reg_HTH_GntR"/>
</dbReference>
<keyword evidence="3" id="KW-0804">Transcription</keyword>
<proteinExistence type="predicted"/>
<dbReference type="RefSeq" id="WP_315733814.1">
    <property type="nucleotide sequence ID" value="NZ_JAVYII010000006.1"/>
</dbReference>
<dbReference type="Pfam" id="PF00392">
    <property type="entry name" value="GntR"/>
    <property type="match status" value="1"/>
</dbReference>
<gene>
    <name evidence="5" type="ORF">RDV89_14315</name>
</gene>
<evidence type="ECO:0000259" key="4">
    <source>
        <dbReference type="PROSITE" id="PS50949"/>
    </source>
</evidence>
<protein>
    <submittedName>
        <fullName evidence="5">GntR family transcriptional regulator</fullName>
    </submittedName>
</protein>
<dbReference type="InterPro" id="IPR036390">
    <property type="entry name" value="WH_DNA-bd_sf"/>
</dbReference>
<dbReference type="Gene3D" id="1.20.120.530">
    <property type="entry name" value="GntR ligand-binding domain-like"/>
    <property type="match status" value="1"/>
</dbReference>
<dbReference type="SUPFAM" id="SSF46785">
    <property type="entry name" value="Winged helix' DNA-binding domain"/>
    <property type="match status" value="1"/>
</dbReference>
<name>A0ABU3PYN7_9ACTN</name>
<dbReference type="PANTHER" id="PTHR43537">
    <property type="entry name" value="TRANSCRIPTIONAL REGULATOR, GNTR FAMILY"/>
    <property type="match status" value="1"/>
</dbReference>
<dbReference type="PROSITE" id="PS50949">
    <property type="entry name" value="HTH_GNTR"/>
    <property type="match status" value="1"/>
</dbReference>
<dbReference type="SUPFAM" id="SSF48008">
    <property type="entry name" value="GntR ligand-binding domain-like"/>
    <property type="match status" value="1"/>
</dbReference>
<dbReference type="Proteomes" id="UP001268542">
    <property type="component" value="Unassembled WGS sequence"/>
</dbReference>
<organism evidence="5 6">
    <name type="scientific">Nocardioides imazamoxiresistens</name>
    <dbReference type="NCBI Taxonomy" id="3231893"/>
    <lineage>
        <taxon>Bacteria</taxon>
        <taxon>Bacillati</taxon>
        <taxon>Actinomycetota</taxon>
        <taxon>Actinomycetes</taxon>
        <taxon>Propionibacteriales</taxon>
        <taxon>Nocardioidaceae</taxon>
        <taxon>Nocardioides</taxon>
    </lineage>
</organism>
<evidence type="ECO:0000256" key="2">
    <source>
        <dbReference type="ARBA" id="ARBA00023125"/>
    </source>
</evidence>
<dbReference type="EMBL" id="JAVYII010000006">
    <property type="protein sequence ID" value="MDT9594254.1"/>
    <property type="molecule type" value="Genomic_DNA"/>
</dbReference>
<dbReference type="PANTHER" id="PTHR43537:SF49">
    <property type="entry name" value="TRANSCRIPTIONAL REGULATORY PROTEIN"/>
    <property type="match status" value="1"/>
</dbReference>
<sequence>MSTGAIQGGPSTGRAAEVTTSIVRELEEEIALGVRHPRERLIEDELMERFGAKRHAIRSALQTLESRGSVERRANVGALVRAYSAKEVRDLYTVRELLETTCAASIDLPVAPDGLDPLVEVQRAHDRAVEARDRRGALRANLRFHEVLFGLSGNQTLVDAVRQHARMASTIRSLTVADDAHLLQAQAEHWRMIEALRDGDSDALVTVCRAHLAPSRDAYLARLELA</sequence>
<feature type="domain" description="HTH gntR-type" evidence="4">
    <location>
        <begin position="16"/>
        <end position="83"/>
    </location>
</feature>
<dbReference type="Gene3D" id="1.10.10.10">
    <property type="entry name" value="Winged helix-like DNA-binding domain superfamily/Winged helix DNA-binding domain"/>
    <property type="match status" value="1"/>
</dbReference>
<dbReference type="SMART" id="SM00895">
    <property type="entry name" value="FCD"/>
    <property type="match status" value="1"/>
</dbReference>
<evidence type="ECO:0000313" key="5">
    <source>
        <dbReference type="EMBL" id="MDT9594254.1"/>
    </source>
</evidence>
<keyword evidence="6" id="KW-1185">Reference proteome</keyword>